<dbReference type="InterPro" id="IPR023631">
    <property type="entry name" value="Amidase_dom"/>
</dbReference>
<organism evidence="3 4">
    <name type="scientific">Lomentospora prolificans</name>
    <dbReference type="NCBI Taxonomy" id="41688"/>
    <lineage>
        <taxon>Eukaryota</taxon>
        <taxon>Fungi</taxon>
        <taxon>Dikarya</taxon>
        <taxon>Ascomycota</taxon>
        <taxon>Pezizomycotina</taxon>
        <taxon>Sordariomycetes</taxon>
        <taxon>Hypocreomycetidae</taxon>
        <taxon>Microascales</taxon>
        <taxon>Microascaceae</taxon>
        <taxon>Lomentospora</taxon>
    </lineage>
</organism>
<dbReference type="AlphaFoldDB" id="A0A2N3NFG6"/>
<dbReference type="OrthoDB" id="566138at2759"/>
<dbReference type="VEuPathDB" id="FungiDB:jhhlp_002873"/>
<dbReference type="Gene3D" id="3.90.1300.10">
    <property type="entry name" value="Amidase signature (AS) domain"/>
    <property type="match status" value="1"/>
</dbReference>
<keyword evidence="4" id="KW-1185">Reference proteome</keyword>
<feature type="chain" id="PRO_5014684716" description="Amidase domain-containing protein" evidence="1">
    <location>
        <begin position="25"/>
        <end position="509"/>
    </location>
</feature>
<feature type="signal peptide" evidence="1">
    <location>
        <begin position="1"/>
        <end position="24"/>
    </location>
</feature>
<dbReference type="EMBL" id="NLAX01000008">
    <property type="protein sequence ID" value="PKS11112.1"/>
    <property type="molecule type" value="Genomic_DNA"/>
</dbReference>
<dbReference type="Proteomes" id="UP000233524">
    <property type="component" value="Unassembled WGS sequence"/>
</dbReference>
<keyword evidence="1" id="KW-0732">Signal</keyword>
<accession>A0A2N3NFG6</accession>
<reference evidence="3 4" key="1">
    <citation type="journal article" date="2017" name="G3 (Bethesda)">
        <title>First Draft Genome Sequence of the Pathogenic Fungus Lomentospora prolificans (Formerly Scedosporium prolificans).</title>
        <authorList>
            <person name="Luo R."/>
            <person name="Zimin A."/>
            <person name="Workman R."/>
            <person name="Fan Y."/>
            <person name="Pertea G."/>
            <person name="Grossman N."/>
            <person name="Wear M.P."/>
            <person name="Jia B."/>
            <person name="Miller H."/>
            <person name="Casadevall A."/>
            <person name="Timp W."/>
            <person name="Zhang S.X."/>
            <person name="Salzberg S.L."/>
        </authorList>
    </citation>
    <scope>NUCLEOTIDE SEQUENCE [LARGE SCALE GENOMIC DNA]</scope>
    <source>
        <strain evidence="3 4">JHH-5317</strain>
    </source>
</reference>
<evidence type="ECO:0000259" key="2">
    <source>
        <dbReference type="Pfam" id="PF01425"/>
    </source>
</evidence>
<evidence type="ECO:0000313" key="3">
    <source>
        <dbReference type="EMBL" id="PKS11112.1"/>
    </source>
</evidence>
<dbReference type="SUPFAM" id="SSF75304">
    <property type="entry name" value="Amidase signature (AS) enzymes"/>
    <property type="match status" value="1"/>
</dbReference>
<dbReference type="InterPro" id="IPR036928">
    <property type="entry name" value="AS_sf"/>
</dbReference>
<feature type="domain" description="Amidase" evidence="2">
    <location>
        <begin position="56"/>
        <end position="473"/>
    </location>
</feature>
<sequence length="509" mass="54025">MVSVRSLILPAIFALSSFSKTVNGQDEETNKFPALRDATIDDLAQGLKDRLFTSVDLVKAYIARIEEVNSELRAVTEINPDALDIAAALDAEREDGEVRGQVKLSMGSLFNSPLHGLPILIKNNIATADEMNNTAGSLALKGAKVPRDSFIAKKLREAGAVILGKANMSQWANYRSSNSSNGWSAHGGQVLGAYLQDQDSSGSSSGCGVASDLGLAVACIGTETDGSIVSPSQRNNIVGFKPTIGLTSRDLVIPISEHQDTIGPMARTVKDAAYILQAIAGVDENDAYTSDIPDGLIPDYLAALDEDALAGARLGIPSNALELFGMGNADHPETHQFYVAFDVLRIAGATVVGANFTGLSADADFDVEGRVLDADLVVNLASYLAQLTENPADVHSLQDIRDFTRSTPGEEYPDRNTATWDGALQLGYNNTDAEFEEDLEKLRGYGNDWLLGAIEDNELDAVILPTSAASLFAAWAAAPLVSVPMGFWPDDAEVVRNARGLATQGPGLP</sequence>
<dbReference type="InParanoid" id="A0A2N3NFG6"/>
<gene>
    <name evidence="3" type="ORF">jhhlp_002873</name>
</gene>
<dbReference type="STRING" id="41688.A0A2N3NFG6"/>
<protein>
    <recommendedName>
        <fullName evidence="2">Amidase domain-containing protein</fullName>
    </recommendedName>
</protein>
<dbReference type="Pfam" id="PF01425">
    <property type="entry name" value="Amidase"/>
    <property type="match status" value="1"/>
</dbReference>
<proteinExistence type="predicted"/>
<comment type="caution">
    <text evidence="3">The sequence shown here is derived from an EMBL/GenBank/DDBJ whole genome shotgun (WGS) entry which is preliminary data.</text>
</comment>
<name>A0A2N3NFG6_9PEZI</name>
<dbReference type="PANTHER" id="PTHR42678">
    <property type="entry name" value="AMIDASE"/>
    <property type="match status" value="1"/>
</dbReference>
<dbReference type="PANTHER" id="PTHR42678:SF34">
    <property type="entry name" value="OS04G0183300 PROTEIN"/>
    <property type="match status" value="1"/>
</dbReference>
<evidence type="ECO:0000256" key="1">
    <source>
        <dbReference type="SAM" id="SignalP"/>
    </source>
</evidence>
<evidence type="ECO:0000313" key="4">
    <source>
        <dbReference type="Proteomes" id="UP000233524"/>
    </source>
</evidence>